<proteinExistence type="predicted"/>
<gene>
    <name evidence="4" type="ORF">PBF_04315</name>
</gene>
<dbReference type="RefSeq" id="WP_035327528.1">
    <property type="nucleotide sequence ID" value="NZ_APVL01000002.1"/>
</dbReference>
<evidence type="ECO:0000256" key="2">
    <source>
        <dbReference type="ARBA" id="ARBA00023163"/>
    </source>
</evidence>
<comment type="caution">
    <text evidence="4">The sequence shown here is derived from an EMBL/GenBank/DDBJ whole genome shotgun (WGS) entry which is preliminary data.</text>
</comment>
<dbReference type="Proteomes" id="UP000019270">
    <property type="component" value="Unassembled WGS sequence"/>
</dbReference>
<dbReference type="PATRIC" id="fig|1307436.3.peg.929"/>
<dbReference type="SUPFAM" id="SSF46894">
    <property type="entry name" value="C-terminal effector domain of the bipartite response regulators"/>
    <property type="match status" value="1"/>
</dbReference>
<protein>
    <recommendedName>
        <fullName evidence="6">HTH luxR-type domain-containing protein</fullName>
    </recommendedName>
</protein>
<dbReference type="GO" id="GO:0006355">
    <property type="term" value="P:regulation of DNA-templated transcription"/>
    <property type="evidence" value="ECO:0007669"/>
    <property type="project" value="InterPro"/>
</dbReference>
<dbReference type="AlphaFoldDB" id="W7LC39"/>
<reference evidence="5" key="1">
    <citation type="submission" date="2013-03" db="EMBL/GenBank/DDBJ databases">
        <title>Draft genome sequence of Bacillus firmus DS1.</title>
        <authorList>
            <person name="Peng D."/>
            <person name="Zhu L."/>
            <person name="Sun M."/>
        </authorList>
    </citation>
    <scope>NUCLEOTIDE SEQUENCE [LARGE SCALE GENOMIC DNA]</scope>
    <source>
        <strain evidence="5">DS1</strain>
    </source>
</reference>
<evidence type="ECO:0008006" key="6">
    <source>
        <dbReference type="Google" id="ProtNLM"/>
    </source>
</evidence>
<dbReference type="Gene3D" id="1.10.10.10">
    <property type="entry name" value="Winged helix-like DNA-binding domain superfamily/Winged helix DNA-binding domain"/>
    <property type="match status" value="1"/>
</dbReference>
<organism evidence="4 5">
    <name type="scientific">Cytobacillus firmus DS1</name>
    <dbReference type="NCBI Taxonomy" id="1307436"/>
    <lineage>
        <taxon>Bacteria</taxon>
        <taxon>Bacillati</taxon>
        <taxon>Bacillota</taxon>
        <taxon>Bacilli</taxon>
        <taxon>Bacillales</taxon>
        <taxon>Bacillaceae</taxon>
        <taxon>Cytobacillus</taxon>
    </lineage>
</organism>
<dbReference type="InterPro" id="IPR016032">
    <property type="entry name" value="Sig_transdc_resp-reg_C-effctor"/>
</dbReference>
<sequence>MKEAASKQIESILKDYHWMMNSIKILRDSMKDAGEGLTAQYGDEAGMPKAQGTTSDPVYRENLRREKRYSVIHKYEAKISVIQDRLHLITDNREIEVLHWLLEGKSYRWIGAHMGLSFSHIKRIRDSIVDQLSQETNGTNGTEETKLLKHKSAC</sequence>
<dbReference type="EMBL" id="APVL01000002">
    <property type="protein sequence ID" value="EWG12732.1"/>
    <property type="molecule type" value="Genomic_DNA"/>
</dbReference>
<name>W7LC39_CYTFI</name>
<keyword evidence="2" id="KW-0804">Transcription</keyword>
<dbReference type="eggNOG" id="COG3677">
    <property type="taxonomic scope" value="Bacteria"/>
</dbReference>
<evidence type="ECO:0000313" key="5">
    <source>
        <dbReference type="Proteomes" id="UP000019270"/>
    </source>
</evidence>
<keyword evidence="1" id="KW-0805">Transcription regulation</keyword>
<dbReference type="OrthoDB" id="8910390at2"/>
<dbReference type="GO" id="GO:0003677">
    <property type="term" value="F:DNA binding"/>
    <property type="evidence" value="ECO:0007669"/>
    <property type="project" value="InterPro"/>
</dbReference>
<evidence type="ECO:0000313" key="4">
    <source>
        <dbReference type="EMBL" id="EWG12732.1"/>
    </source>
</evidence>
<evidence type="ECO:0000256" key="1">
    <source>
        <dbReference type="ARBA" id="ARBA00023015"/>
    </source>
</evidence>
<dbReference type="InterPro" id="IPR036388">
    <property type="entry name" value="WH-like_DNA-bd_sf"/>
</dbReference>
<accession>W7LC39</accession>
<evidence type="ECO:0000256" key="3">
    <source>
        <dbReference type="SAM" id="MobiDB-lite"/>
    </source>
</evidence>
<feature type="region of interest" description="Disordered" evidence="3">
    <location>
        <begin position="135"/>
        <end position="154"/>
    </location>
</feature>
<reference evidence="4 5" key="2">
    <citation type="journal article" date="2016" name="Sci. Rep.">
        <title>A novel serine protease, Sep1, from Bacillus firmus DS-1 has nematicidal activity and degrades multiple intestinal-associated nematode proteins.</title>
        <authorList>
            <person name="Geng C."/>
            <person name="Nie X."/>
            <person name="Tang Z."/>
            <person name="Zhang Y."/>
            <person name="Lin J."/>
            <person name="Sun M."/>
            <person name="Peng D."/>
        </authorList>
    </citation>
    <scope>NUCLEOTIDE SEQUENCE [LARGE SCALE GENOMIC DNA]</scope>
    <source>
        <strain evidence="4 5">DS1</strain>
    </source>
</reference>